<reference evidence="3 4" key="1">
    <citation type="journal article" date="2016" name="Genome Announc.">
        <title>Complete Genome and Plasmid Sequences for Rhodococcus fascians D188 and Draft Sequences for Rhodococcus Isolates PBTS 1 and PBTS 2.</title>
        <authorList>
            <person name="Stamler R.A."/>
            <person name="Vereecke D."/>
            <person name="Zhang Y."/>
            <person name="Schilkey F."/>
            <person name="Devitt N."/>
            <person name="Randall J.J."/>
        </authorList>
    </citation>
    <scope>NUCLEOTIDE SEQUENCE [LARGE SCALE GENOMIC DNA]</scope>
    <source>
        <strain evidence="3 4">PBTS2</strain>
    </source>
</reference>
<dbReference type="EMBL" id="CP015220">
    <property type="protein sequence ID" value="AMY23666.1"/>
    <property type="molecule type" value="Genomic_DNA"/>
</dbReference>
<dbReference type="PANTHER" id="PTHR24321:SF8">
    <property type="entry name" value="ESTRADIOL 17-BETA-DEHYDROGENASE 8-RELATED"/>
    <property type="match status" value="1"/>
</dbReference>
<proteinExistence type="inferred from homology"/>
<gene>
    <name evidence="3" type="primary">cpnA</name>
    <name evidence="3" type="ORF">A3Q41_02365</name>
</gene>
<evidence type="ECO:0000313" key="4">
    <source>
        <dbReference type="Proteomes" id="UP000076038"/>
    </source>
</evidence>
<dbReference type="InterPro" id="IPR020904">
    <property type="entry name" value="Sc_DH/Rdtase_CS"/>
</dbReference>
<dbReference type="Gene3D" id="3.40.50.720">
    <property type="entry name" value="NAD(P)-binding Rossmann-like Domain"/>
    <property type="match status" value="1"/>
</dbReference>
<dbReference type="InterPro" id="IPR002347">
    <property type="entry name" value="SDR_fam"/>
</dbReference>
<name>A0A143QLK5_RHOFA</name>
<dbReference type="SUPFAM" id="SSF51735">
    <property type="entry name" value="NAD(P)-binding Rossmann-fold domains"/>
    <property type="match status" value="1"/>
</dbReference>
<dbReference type="PRINTS" id="PR00080">
    <property type="entry name" value="SDRFAMILY"/>
</dbReference>
<dbReference type="EC" id="1.1.1.163" evidence="3"/>
<keyword evidence="4" id="KW-1185">Reference proteome</keyword>
<accession>A0A143QLK5</accession>
<sequence length="254" mass="26435">MTGVQSRLQDKVVLVTGATGGIGTAIVERLASEGAVLVVTDVDGAACGALVADRADSERHLSIALDITREDQWHSAVEAVDAQYGRLDAVVNNGAIGSLGTVVDEDLDRYNRVVEVSQTGTWLGMKHAGAYVERSGGGSIVNICSILGSVGGLGNSFAYAAAKGAVRTMTKNAALHWATKGVRVNSIHPGFIGTTQLLERYEGSERHSAMIAHTPMGRLGTRAEVAAAVAFLAGDDSTFVTGTELYVDGGWTCD</sequence>
<reference evidence="4" key="2">
    <citation type="submission" date="2016-04" db="EMBL/GenBank/DDBJ databases">
        <title>Complete Genome and Plasmid Sequences for Rhodococcus fascians D188 and Draft Sequences for Rhodococcus spp. Isolates PBTS 1 and PBTS 2.</title>
        <authorList>
            <person name="Stamer R."/>
            <person name="Vereecke D."/>
            <person name="Zhang Y."/>
            <person name="Schilkey F."/>
            <person name="Devitt N."/>
            <person name="Randall J."/>
        </authorList>
    </citation>
    <scope>NUCLEOTIDE SEQUENCE [LARGE SCALE GENOMIC DNA]</scope>
    <source>
        <strain evidence="4">PBTS2</strain>
    </source>
</reference>
<evidence type="ECO:0000256" key="2">
    <source>
        <dbReference type="ARBA" id="ARBA00023002"/>
    </source>
</evidence>
<comment type="similarity">
    <text evidence="1">Belongs to the short-chain dehydrogenases/reductases (SDR) family.</text>
</comment>
<dbReference type="PRINTS" id="PR00081">
    <property type="entry name" value="GDHRDH"/>
</dbReference>
<dbReference type="PATRIC" id="fig|1653479.3.peg.2395"/>
<organism evidence="3 4">
    <name type="scientific">Rhodococcoides fascians</name>
    <name type="common">Rhodococcus fascians</name>
    <dbReference type="NCBI Taxonomy" id="1828"/>
    <lineage>
        <taxon>Bacteria</taxon>
        <taxon>Bacillati</taxon>
        <taxon>Actinomycetota</taxon>
        <taxon>Actinomycetes</taxon>
        <taxon>Mycobacteriales</taxon>
        <taxon>Nocardiaceae</taxon>
        <taxon>Rhodococcoides</taxon>
    </lineage>
</organism>
<dbReference type="PANTHER" id="PTHR24321">
    <property type="entry name" value="DEHYDROGENASES, SHORT CHAIN"/>
    <property type="match status" value="1"/>
</dbReference>
<keyword evidence="2 3" id="KW-0560">Oxidoreductase</keyword>
<dbReference type="GO" id="GO:0055041">
    <property type="term" value="F:cyclopentanol dehydrogenase activity"/>
    <property type="evidence" value="ECO:0007669"/>
    <property type="project" value="UniProtKB-EC"/>
</dbReference>
<dbReference type="AlphaFoldDB" id="A0A143QLK5"/>
<dbReference type="Proteomes" id="UP000076038">
    <property type="component" value="Chromosome"/>
</dbReference>
<evidence type="ECO:0000256" key="1">
    <source>
        <dbReference type="ARBA" id="ARBA00006484"/>
    </source>
</evidence>
<dbReference type="PROSITE" id="PS00061">
    <property type="entry name" value="ADH_SHORT"/>
    <property type="match status" value="1"/>
</dbReference>
<dbReference type="RefSeq" id="WP_048317443.1">
    <property type="nucleotide sequence ID" value="NZ_CP015220.1"/>
</dbReference>
<dbReference type="InterPro" id="IPR036291">
    <property type="entry name" value="NAD(P)-bd_dom_sf"/>
</dbReference>
<dbReference type="Pfam" id="PF13561">
    <property type="entry name" value="adh_short_C2"/>
    <property type="match status" value="1"/>
</dbReference>
<dbReference type="KEGG" id="rhs:A3Q41_02365"/>
<protein>
    <submittedName>
        <fullName evidence="3">Cyclopentanol dehydrogenase</fullName>
        <ecNumber evidence="3">1.1.1.163</ecNumber>
    </submittedName>
</protein>
<evidence type="ECO:0000313" key="3">
    <source>
        <dbReference type="EMBL" id="AMY23666.1"/>
    </source>
</evidence>
<dbReference type="FunFam" id="3.40.50.720:FF:000084">
    <property type="entry name" value="Short-chain dehydrogenase reductase"/>
    <property type="match status" value="1"/>
</dbReference>